<evidence type="ECO:0000313" key="4">
    <source>
        <dbReference type="Proteomes" id="UP001403385"/>
    </source>
</evidence>
<dbReference type="PANTHER" id="PTHR42915:SF1">
    <property type="entry name" value="PEPTIDOGLYCAN BETA-N-ACETYLMURAMIDASE NAMZ"/>
    <property type="match status" value="1"/>
</dbReference>
<dbReference type="RefSeq" id="WP_346823582.1">
    <property type="nucleotide sequence ID" value="NZ_JBDKWZ010000016.1"/>
</dbReference>
<feature type="domain" description="Peptidoglycan beta-N-acetylmuramidase NamZ C-terminal" evidence="2">
    <location>
        <begin position="235"/>
        <end position="397"/>
    </location>
</feature>
<dbReference type="GO" id="GO:0033922">
    <property type="term" value="F:peptidoglycan beta-N-acetylmuramidase activity"/>
    <property type="evidence" value="ECO:0007669"/>
    <property type="project" value="InterPro"/>
</dbReference>
<keyword evidence="4" id="KW-1185">Reference proteome</keyword>
<dbReference type="Pfam" id="PF20732">
    <property type="entry name" value="NamZ_C"/>
    <property type="match status" value="1"/>
</dbReference>
<dbReference type="PIRSF" id="PIRSF016719">
    <property type="entry name" value="UCP016719"/>
    <property type="match status" value="1"/>
</dbReference>
<evidence type="ECO:0000259" key="2">
    <source>
        <dbReference type="Pfam" id="PF20732"/>
    </source>
</evidence>
<evidence type="ECO:0000259" key="1">
    <source>
        <dbReference type="Pfam" id="PF07075"/>
    </source>
</evidence>
<organism evidence="3 4">
    <name type="scientific">Rapidithrix thailandica</name>
    <dbReference type="NCBI Taxonomy" id="413964"/>
    <lineage>
        <taxon>Bacteria</taxon>
        <taxon>Pseudomonadati</taxon>
        <taxon>Bacteroidota</taxon>
        <taxon>Cytophagia</taxon>
        <taxon>Cytophagales</taxon>
        <taxon>Flammeovirgaceae</taxon>
        <taxon>Rapidithrix</taxon>
    </lineage>
</organism>
<accession>A0AAW9SCR8</accession>
<protein>
    <submittedName>
        <fullName evidence="3">DUF1343 domain-containing protein</fullName>
    </submittedName>
</protein>
<dbReference type="Gene3D" id="3.40.50.12170">
    <property type="entry name" value="Uncharacterised protein PF07075, DUF1343"/>
    <property type="match status" value="1"/>
</dbReference>
<dbReference type="InterPro" id="IPR048503">
    <property type="entry name" value="NamZ_C"/>
</dbReference>
<gene>
    <name evidence="3" type="ORF">AAG747_22965</name>
</gene>
<proteinExistence type="predicted"/>
<name>A0AAW9SCR8_9BACT</name>
<dbReference type="EMBL" id="JBDKWZ010000016">
    <property type="protein sequence ID" value="MEN7550801.1"/>
    <property type="molecule type" value="Genomic_DNA"/>
</dbReference>
<dbReference type="Gene3D" id="3.90.1150.140">
    <property type="match status" value="1"/>
</dbReference>
<dbReference type="InterPro" id="IPR048502">
    <property type="entry name" value="NamZ_N"/>
</dbReference>
<reference evidence="3 4" key="1">
    <citation type="submission" date="2024-04" db="EMBL/GenBank/DDBJ databases">
        <title>Novel genus in family Flammeovirgaceae.</title>
        <authorList>
            <person name="Nguyen T.H."/>
            <person name="Vuong T.Q."/>
            <person name="Le H."/>
            <person name="Kim S.-G."/>
        </authorList>
    </citation>
    <scope>NUCLEOTIDE SEQUENCE [LARGE SCALE GENOMIC DNA]</scope>
    <source>
        <strain evidence="3 4">JCM 23209</strain>
    </source>
</reference>
<evidence type="ECO:0000313" key="3">
    <source>
        <dbReference type="EMBL" id="MEN7550801.1"/>
    </source>
</evidence>
<dbReference type="InterPro" id="IPR008302">
    <property type="entry name" value="NamZ"/>
</dbReference>
<dbReference type="Proteomes" id="UP001403385">
    <property type="component" value="Unassembled WGS sequence"/>
</dbReference>
<sequence>MSKTTVLSGLEKFCIDQHLQNTLSGNIAYLCHNASVGPQYEHGINRMLTLFKKRFRVIFSPQHGLGGEKQDNMIESPHFFHPYFQRQVYSLYSDTRVPSPEMLEGIDHVLVDLQEVGTRAYTYIYTLFLLMRQCAKSGVEVLVLDRPNPLNGIELEGNILHPDFASFVGLYPLPMRHGLTIGELALMAQKHWGLDCPLRVVKMEGWERWMYFEDTKLPWVMPSPNLPTVESILPYVGTVLFEGTNISEGRGTTKPFEILGHPAINAQEVVAHLSSVFHQNNLTGLVFRPQNFIPVFDKYKDQTCGGFQLHITDRKTFKPWKAGQLLCRELYSKLGDAFAWFEGPFEYIEKHLPIDVLNGTDRLRQWVTQQGSMEELEALETEGRHEFLTLRKEVLLY</sequence>
<dbReference type="AlphaFoldDB" id="A0AAW9SCR8"/>
<dbReference type="Pfam" id="PF07075">
    <property type="entry name" value="NamZ_N"/>
    <property type="match status" value="1"/>
</dbReference>
<dbReference type="PANTHER" id="PTHR42915">
    <property type="entry name" value="HYPOTHETICAL 460 KDA PROTEIN IN FEUA-SIGW INTERGENIC REGION [PRECURSOR]"/>
    <property type="match status" value="1"/>
</dbReference>
<feature type="domain" description="Peptidoglycan beta-N-acetylmuramidase NamZ N-terminal" evidence="1">
    <location>
        <begin position="27"/>
        <end position="229"/>
    </location>
</feature>
<comment type="caution">
    <text evidence="3">The sequence shown here is derived from an EMBL/GenBank/DDBJ whole genome shotgun (WGS) entry which is preliminary data.</text>
</comment>